<keyword evidence="3" id="KW-1003">Cell membrane</keyword>
<reference evidence="9 10" key="1">
    <citation type="submission" date="2019-01" db="EMBL/GenBank/DDBJ databases">
        <title>Ktedonosporobacter rubrisoli SCAWS-G2.</title>
        <authorList>
            <person name="Huang Y."/>
            <person name="Yan B."/>
        </authorList>
    </citation>
    <scope>NUCLEOTIDE SEQUENCE [LARGE SCALE GENOMIC DNA]</scope>
    <source>
        <strain evidence="9 10">SCAWS-G2</strain>
    </source>
</reference>
<dbReference type="InterPro" id="IPR020846">
    <property type="entry name" value="MFS_dom"/>
</dbReference>
<proteinExistence type="predicted"/>
<evidence type="ECO:0000256" key="6">
    <source>
        <dbReference type="ARBA" id="ARBA00023136"/>
    </source>
</evidence>
<dbReference type="SUPFAM" id="SSF103473">
    <property type="entry name" value="MFS general substrate transporter"/>
    <property type="match status" value="1"/>
</dbReference>
<dbReference type="GO" id="GO:0022857">
    <property type="term" value="F:transmembrane transporter activity"/>
    <property type="evidence" value="ECO:0007669"/>
    <property type="project" value="InterPro"/>
</dbReference>
<dbReference type="InterPro" id="IPR011701">
    <property type="entry name" value="MFS"/>
</dbReference>
<evidence type="ECO:0000256" key="2">
    <source>
        <dbReference type="ARBA" id="ARBA00022448"/>
    </source>
</evidence>
<dbReference type="AlphaFoldDB" id="A0A4P6K3E9"/>
<dbReference type="GO" id="GO:0005886">
    <property type="term" value="C:plasma membrane"/>
    <property type="evidence" value="ECO:0007669"/>
    <property type="project" value="UniProtKB-SubCell"/>
</dbReference>
<dbReference type="Gene3D" id="1.20.1250.20">
    <property type="entry name" value="MFS general substrate transporter like domains"/>
    <property type="match status" value="1"/>
</dbReference>
<feature type="transmembrane region" description="Helical" evidence="7">
    <location>
        <begin position="72"/>
        <end position="91"/>
    </location>
</feature>
<dbReference type="KEGG" id="kbs:EPA93_43990"/>
<keyword evidence="2" id="KW-0813">Transport</keyword>
<keyword evidence="4 7" id="KW-0812">Transmembrane</keyword>
<evidence type="ECO:0000256" key="5">
    <source>
        <dbReference type="ARBA" id="ARBA00022989"/>
    </source>
</evidence>
<dbReference type="EMBL" id="CP035758">
    <property type="protein sequence ID" value="QBD82565.1"/>
    <property type="molecule type" value="Genomic_DNA"/>
</dbReference>
<gene>
    <name evidence="9" type="ORF">EPA93_43990</name>
</gene>
<feature type="transmembrane region" description="Helical" evidence="7">
    <location>
        <begin position="35"/>
        <end position="52"/>
    </location>
</feature>
<name>A0A4P6K3E9_KTERU</name>
<dbReference type="PANTHER" id="PTHR42718">
    <property type="entry name" value="MAJOR FACILITATOR SUPERFAMILY MULTIDRUG TRANSPORTER MFSC"/>
    <property type="match status" value="1"/>
</dbReference>
<dbReference type="PROSITE" id="PS50850">
    <property type="entry name" value="MFS"/>
    <property type="match status" value="1"/>
</dbReference>
<evidence type="ECO:0000256" key="4">
    <source>
        <dbReference type="ARBA" id="ARBA00022692"/>
    </source>
</evidence>
<comment type="subcellular location">
    <subcellularLocation>
        <location evidence="1">Cell membrane</location>
        <topology evidence="1">Multi-pass membrane protein</topology>
    </subcellularLocation>
</comment>
<dbReference type="OrthoDB" id="102502at2"/>
<accession>A0A4P6K3E9</accession>
<evidence type="ECO:0000313" key="9">
    <source>
        <dbReference type="EMBL" id="QBD82565.1"/>
    </source>
</evidence>
<protein>
    <submittedName>
        <fullName evidence="9">MFS transporter</fullName>
    </submittedName>
</protein>
<keyword evidence="10" id="KW-1185">Reference proteome</keyword>
<keyword evidence="5 7" id="KW-1133">Transmembrane helix</keyword>
<dbReference type="InterPro" id="IPR036259">
    <property type="entry name" value="MFS_trans_sf"/>
</dbReference>
<dbReference type="InterPro" id="IPR005829">
    <property type="entry name" value="Sugar_transporter_CS"/>
</dbReference>
<evidence type="ECO:0000259" key="8">
    <source>
        <dbReference type="PROSITE" id="PS50850"/>
    </source>
</evidence>
<evidence type="ECO:0000256" key="3">
    <source>
        <dbReference type="ARBA" id="ARBA00022475"/>
    </source>
</evidence>
<dbReference type="PANTHER" id="PTHR42718:SF46">
    <property type="entry name" value="BLR6921 PROTEIN"/>
    <property type="match status" value="1"/>
</dbReference>
<dbReference type="Pfam" id="PF07690">
    <property type="entry name" value="MFS_1"/>
    <property type="match status" value="1"/>
</dbReference>
<dbReference type="PROSITE" id="PS00216">
    <property type="entry name" value="SUGAR_TRANSPORT_1"/>
    <property type="match status" value="1"/>
</dbReference>
<evidence type="ECO:0000256" key="7">
    <source>
        <dbReference type="SAM" id="Phobius"/>
    </source>
</evidence>
<evidence type="ECO:0000256" key="1">
    <source>
        <dbReference type="ARBA" id="ARBA00004651"/>
    </source>
</evidence>
<feature type="transmembrane region" description="Helical" evidence="7">
    <location>
        <begin position="103"/>
        <end position="130"/>
    </location>
</feature>
<feature type="domain" description="Major facilitator superfamily (MFS) profile" evidence="8">
    <location>
        <begin position="37"/>
        <end position="134"/>
    </location>
</feature>
<dbReference type="Proteomes" id="UP000290365">
    <property type="component" value="Chromosome"/>
</dbReference>
<evidence type="ECO:0000313" key="10">
    <source>
        <dbReference type="Proteomes" id="UP000290365"/>
    </source>
</evidence>
<sequence length="134" mass="14040">MQKTSNALCPSTITSDESSAPALLFTIRGKPANPWLALAALCLISITSLFDARALQVALPSLQAALGTDLTTISWVVNITSLVTAILFIPVGRFADQYGRRRLLLQGMLIFGIGSVLCALSPTVAALTGIPAVN</sequence>
<organism evidence="9 10">
    <name type="scientific">Ktedonosporobacter rubrisoli</name>
    <dbReference type="NCBI Taxonomy" id="2509675"/>
    <lineage>
        <taxon>Bacteria</taxon>
        <taxon>Bacillati</taxon>
        <taxon>Chloroflexota</taxon>
        <taxon>Ktedonobacteria</taxon>
        <taxon>Ktedonobacterales</taxon>
        <taxon>Ktedonosporobacteraceae</taxon>
        <taxon>Ktedonosporobacter</taxon>
    </lineage>
</organism>
<keyword evidence="6 7" id="KW-0472">Membrane</keyword>